<feature type="non-terminal residue" evidence="3">
    <location>
        <position position="1"/>
    </location>
</feature>
<feature type="chain" id="PRO_5017438276" evidence="2">
    <location>
        <begin position="32"/>
        <end position="124"/>
    </location>
</feature>
<protein>
    <submittedName>
        <fullName evidence="3">Uncharacterized protein</fullName>
    </submittedName>
</protein>
<name>A0A3B0KPZ8_DROGU</name>
<evidence type="ECO:0000313" key="4">
    <source>
        <dbReference type="Proteomes" id="UP000268350"/>
    </source>
</evidence>
<proteinExistence type="predicted"/>
<feature type="transmembrane region" description="Helical" evidence="1">
    <location>
        <begin position="47"/>
        <end position="70"/>
    </location>
</feature>
<keyword evidence="1" id="KW-0472">Membrane</keyword>
<organism evidence="3 4">
    <name type="scientific">Drosophila guanche</name>
    <name type="common">Fruit fly</name>
    <dbReference type="NCBI Taxonomy" id="7266"/>
    <lineage>
        <taxon>Eukaryota</taxon>
        <taxon>Metazoa</taxon>
        <taxon>Ecdysozoa</taxon>
        <taxon>Arthropoda</taxon>
        <taxon>Hexapoda</taxon>
        <taxon>Insecta</taxon>
        <taxon>Pterygota</taxon>
        <taxon>Neoptera</taxon>
        <taxon>Endopterygota</taxon>
        <taxon>Diptera</taxon>
        <taxon>Brachycera</taxon>
        <taxon>Muscomorpha</taxon>
        <taxon>Ephydroidea</taxon>
        <taxon>Drosophilidae</taxon>
        <taxon>Drosophila</taxon>
        <taxon>Sophophora</taxon>
    </lineage>
</organism>
<keyword evidence="1" id="KW-1133">Transmembrane helix</keyword>
<dbReference type="EMBL" id="OUUW01000015">
    <property type="protein sequence ID" value="SPP88689.1"/>
    <property type="molecule type" value="Genomic_DNA"/>
</dbReference>
<dbReference type="OrthoDB" id="2436455at2759"/>
<keyword evidence="1" id="KW-0812">Transmembrane</keyword>
<keyword evidence="4" id="KW-1185">Reference proteome</keyword>
<evidence type="ECO:0000256" key="2">
    <source>
        <dbReference type="SAM" id="SignalP"/>
    </source>
</evidence>
<evidence type="ECO:0000313" key="3">
    <source>
        <dbReference type="EMBL" id="SPP88689.1"/>
    </source>
</evidence>
<sequence>WINPPRPAAFIVPFTFLIHTLLQLYSASASAVPQPVPLPTFNTPRPAGYICFFLCAGAAFASASLQCVGLGKGGELKERVGKQRPSIGQTIVLMYLIVFSGIMWLTLKLNGIDVELRAGHPSEF</sequence>
<keyword evidence="2" id="KW-0732">Signal</keyword>
<feature type="signal peptide" evidence="2">
    <location>
        <begin position="1"/>
        <end position="31"/>
    </location>
</feature>
<feature type="transmembrane region" description="Helical" evidence="1">
    <location>
        <begin position="91"/>
        <end position="107"/>
    </location>
</feature>
<dbReference type="AlphaFoldDB" id="A0A3B0KPZ8"/>
<accession>A0A3B0KPZ8</accession>
<gene>
    <name evidence="3" type="ORF">DGUA_6G018952</name>
</gene>
<reference evidence="4" key="1">
    <citation type="submission" date="2018-01" db="EMBL/GenBank/DDBJ databases">
        <authorList>
            <person name="Alioto T."/>
            <person name="Alioto T."/>
        </authorList>
    </citation>
    <scope>NUCLEOTIDE SEQUENCE [LARGE SCALE GENOMIC DNA]</scope>
</reference>
<evidence type="ECO:0000256" key="1">
    <source>
        <dbReference type="SAM" id="Phobius"/>
    </source>
</evidence>
<dbReference type="Proteomes" id="UP000268350">
    <property type="component" value="Unassembled WGS sequence"/>
</dbReference>